<proteinExistence type="predicted"/>
<dbReference type="Gene3D" id="3.40.50.970">
    <property type="match status" value="1"/>
</dbReference>
<protein>
    <submittedName>
        <fullName evidence="5">Pyruvate dehydrogenase E1 component subunit beta</fullName>
        <ecNumber evidence="5">1.2.4.1</ecNumber>
    </submittedName>
</protein>
<dbReference type="AlphaFoldDB" id="A0A7T1AN70"/>
<name>A0A7T1AN70_ATRLM</name>
<dbReference type="EC" id="1.2.4.1" evidence="5"/>
<dbReference type="InterPro" id="IPR029061">
    <property type="entry name" value="THDP-binding"/>
</dbReference>
<dbReference type="SUPFAM" id="SSF52518">
    <property type="entry name" value="Thiamin diphosphate-binding fold (THDP-binding)"/>
    <property type="match status" value="1"/>
</dbReference>
<evidence type="ECO:0000256" key="3">
    <source>
        <dbReference type="ARBA" id="ARBA00023052"/>
    </source>
</evidence>
<dbReference type="SUPFAM" id="SSF52922">
    <property type="entry name" value="TK C-terminal domain-like"/>
    <property type="match status" value="1"/>
</dbReference>
<keyword evidence="2 5" id="KW-0560">Oxidoreductase</keyword>
<dbReference type="CDD" id="cd07036">
    <property type="entry name" value="TPP_PYR_E1-PDHc-beta_like"/>
    <property type="match status" value="1"/>
</dbReference>
<evidence type="ECO:0000256" key="2">
    <source>
        <dbReference type="ARBA" id="ARBA00023002"/>
    </source>
</evidence>
<keyword evidence="6" id="KW-1185">Reference proteome</keyword>
<dbReference type="RefSeq" id="WP_218111501.1">
    <property type="nucleotide sequence ID" value="NZ_CP065383.1"/>
</dbReference>
<dbReference type="InterPro" id="IPR009014">
    <property type="entry name" value="Transketo_C/PFOR_II"/>
</dbReference>
<dbReference type="Proteomes" id="UP000594463">
    <property type="component" value="Chromosome"/>
</dbReference>
<dbReference type="FunFam" id="3.40.50.920:FF:000001">
    <property type="entry name" value="Pyruvate dehydrogenase E1 beta subunit"/>
    <property type="match status" value="1"/>
</dbReference>
<dbReference type="Pfam" id="PF02779">
    <property type="entry name" value="Transket_pyr"/>
    <property type="match status" value="1"/>
</dbReference>
<reference evidence="5 6" key="1">
    <citation type="journal article" date="2021" name="Nat. Commun.">
        <title>Isolation of a member of the candidate phylum Atribacteria reveals a unique cell membrane structure.</title>
        <authorList>
            <person name="Taiki K."/>
            <person name="Nobu M.K."/>
            <person name="Kusada H."/>
            <person name="Meng X.-Y."/>
            <person name="Hosoki N."/>
            <person name="Uematsu K."/>
            <person name="Yoshioka H."/>
            <person name="Kamagata Y."/>
            <person name="Tamaki H."/>
        </authorList>
    </citation>
    <scope>NUCLEOTIDE SEQUENCE [LARGE SCALE GENOMIC DNA]</scope>
    <source>
        <strain evidence="5 6">RT761</strain>
    </source>
</reference>
<dbReference type="SMART" id="SM00861">
    <property type="entry name" value="Transket_pyr"/>
    <property type="match status" value="1"/>
</dbReference>
<dbReference type="PANTHER" id="PTHR43257">
    <property type="entry name" value="PYRUVATE DEHYDROGENASE E1 COMPONENT BETA SUBUNIT"/>
    <property type="match status" value="1"/>
</dbReference>
<dbReference type="EMBL" id="CP065383">
    <property type="protein sequence ID" value="QPM69012.1"/>
    <property type="molecule type" value="Genomic_DNA"/>
</dbReference>
<comment type="cofactor">
    <cofactor evidence="1">
        <name>thiamine diphosphate</name>
        <dbReference type="ChEBI" id="CHEBI:58937"/>
    </cofactor>
</comment>
<dbReference type="NCBIfam" id="NF006667">
    <property type="entry name" value="PRK09212.1"/>
    <property type="match status" value="1"/>
</dbReference>
<evidence type="ECO:0000313" key="5">
    <source>
        <dbReference type="EMBL" id="QPM69012.1"/>
    </source>
</evidence>
<evidence type="ECO:0000313" key="6">
    <source>
        <dbReference type="Proteomes" id="UP000594463"/>
    </source>
</evidence>
<dbReference type="KEGG" id="alam:RT761_02240"/>
<dbReference type="Gene3D" id="3.40.50.920">
    <property type="match status" value="1"/>
</dbReference>
<keyword evidence="5" id="KW-0670">Pyruvate</keyword>
<evidence type="ECO:0000256" key="1">
    <source>
        <dbReference type="ARBA" id="ARBA00001964"/>
    </source>
</evidence>
<accession>A0A7T1AN70</accession>
<dbReference type="InterPro" id="IPR033248">
    <property type="entry name" value="Transketolase_C"/>
</dbReference>
<feature type="domain" description="Transketolase-like pyrimidine-binding" evidence="4">
    <location>
        <begin position="4"/>
        <end position="179"/>
    </location>
</feature>
<dbReference type="FunFam" id="3.40.50.970:FF:000001">
    <property type="entry name" value="Pyruvate dehydrogenase E1 beta subunit"/>
    <property type="match status" value="1"/>
</dbReference>
<gene>
    <name evidence="5" type="primary">pdhB</name>
    <name evidence="5" type="ORF">RT761_02240</name>
</gene>
<sequence length="323" mass="35349">MPIMTFAEALRNALYIEMKKDPKVILLGEDIGVLGNVFGVTKGFLDEFGCKRVRSTPISEAAITGAAIGAAMLGMHPVAEIMYVDFTTMAMDQIINQAAKMRYMSAGKVKVPMVLRTQGGAGSGEAAQHCQSLESLFIHVPGLKVVMPSNPYDAKGLLLSAIRDENPVIFIEHKLLYPIKGEVPEEEYTIPLGKAEIKKEGNDLTIVATSYMLQKVLNTLPVLDNEGIYPEVIDPRTLSPLDTETIFQSIQKTHHLLVVQESSAPASFAAELLAVVSENLFDYLDAPPRRLCGLSVPIPYNKKLEDASIPNEKDIINIIKDIL</sequence>
<dbReference type="InterPro" id="IPR005475">
    <property type="entry name" value="Transketolase-like_Pyr-bd"/>
</dbReference>
<dbReference type="Pfam" id="PF02780">
    <property type="entry name" value="Transketolase_C"/>
    <property type="match status" value="1"/>
</dbReference>
<dbReference type="GO" id="GO:0004739">
    <property type="term" value="F:pyruvate dehydrogenase (acetyl-transferring) activity"/>
    <property type="evidence" value="ECO:0007669"/>
    <property type="project" value="UniProtKB-EC"/>
</dbReference>
<evidence type="ECO:0000259" key="4">
    <source>
        <dbReference type="SMART" id="SM00861"/>
    </source>
</evidence>
<keyword evidence="3" id="KW-0786">Thiamine pyrophosphate</keyword>
<dbReference type="PANTHER" id="PTHR43257:SF2">
    <property type="entry name" value="PYRUVATE DEHYDROGENASE E1 COMPONENT SUBUNIT BETA"/>
    <property type="match status" value="1"/>
</dbReference>
<organism evidence="5 6">
    <name type="scientific">Atribacter laminatus</name>
    <dbReference type="NCBI Taxonomy" id="2847778"/>
    <lineage>
        <taxon>Bacteria</taxon>
        <taxon>Pseudomonadati</taxon>
        <taxon>Atribacterota</taxon>
        <taxon>Atribacteria</taxon>
        <taxon>Atribacterales</taxon>
        <taxon>Atribacteraceae</taxon>
        <taxon>Atribacter</taxon>
    </lineage>
</organism>